<keyword evidence="3" id="KW-1185">Reference proteome</keyword>
<proteinExistence type="predicted"/>
<dbReference type="Pfam" id="PF08668">
    <property type="entry name" value="HDOD"/>
    <property type="match status" value="1"/>
</dbReference>
<dbReference type="Proteomes" id="UP000316921">
    <property type="component" value="Chromosome"/>
</dbReference>
<dbReference type="Gene3D" id="1.10.3210.10">
    <property type="entry name" value="Hypothetical protein af1432"/>
    <property type="match status" value="1"/>
</dbReference>
<dbReference type="AlphaFoldDB" id="A0A518BLF6"/>
<dbReference type="PANTHER" id="PTHR33525">
    <property type="match status" value="1"/>
</dbReference>
<feature type="domain" description="HDOD" evidence="1">
    <location>
        <begin position="44"/>
        <end position="233"/>
    </location>
</feature>
<dbReference type="InterPro" id="IPR013976">
    <property type="entry name" value="HDOD"/>
</dbReference>
<evidence type="ECO:0000259" key="1">
    <source>
        <dbReference type="PROSITE" id="PS51833"/>
    </source>
</evidence>
<dbReference type="PANTHER" id="PTHR33525:SF3">
    <property type="entry name" value="RIBONUCLEASE Y"/>
    <property type="match status" value="1"/>
</dbReference>
<dbReference type="SUPFAM" id="SSF109604">
    <property type="entry name" value="HD-domain/PDEase-like"/>
    <property type="match status" value="1"/>
</dbReference>
<reference evidence="2 3" key="1">
    <citation type="submission" date="2019-02" db="EMBL/GenBank/DDBJ databases">
        <title>Deep-cultivation of Planctomycetes and their phenomic and genomic characterization uncovers novel biology.</title>
        <authorList>
            <person name="Wiegand S."/>
            <person name="Jogler M."/>
            <person name="Boedeker C."/>
            <person name="Pinto D."/>
            <person name="Vollmers J."/>
            <person name="Rivas-Marin E."/>
            <person name="Kohn T."/>
            <person name="Peeters S.H."/>
            <person name="Heuer A."/>
            <person name="Rast P."/>
            <person name="Oberbeckmann S."/>
            <person name="Bunk B."/>
            <person name="Jeske O."/>
            <person name="Meyerdierks A."/>
            <person name="Storesund J.E."/>
            <person name="Kallscheuer N."/>
            <person name="Luecker S."/>
            <person name="Lage O.M."/>
            <person name="Pohl T."/>
            <person name="Merkel B.J."/>
            <person name="Hornburger P."/>
            <person name="Mueller R.-W."/>
            <person name="Bruemmer F."/>
            <person name="Labrenz M."/>
            <person name="Spormann A.M."/>
            <person name="Op den Camp H."/>
            <person name="Overmann J."/>
            <person name="Amann R."/>
            <person name="Jetten M.S.M."/>
            <person name="Mascher T."/>
            <person name="Medema M.H."/>
            <person name="Devos D.P."/>
            <person name="Kaster A.-K."/>
            <person name="Ovreas L."/>
            <person name="Rohde M."/>
            <person name="Galperin M.Y."/>
            <person name="Jogler C."/>
        </authorList>
    </citation>
    <scope>NUCLEOTIDE SEQUENCE [LARGE SCALE GENOMIC DNA]</scope>
    <source>
        <strain evidence="2 3">Pla133</strain>
    </source>
</reference>
<dbReference type="PROSITE" id="PS51833">
    <property type="entry name" value="HDOD"/>
    <property type="match status" value="1"/>
</dbReference>
<protein>
    <submittedName>
        <fullName evidence="2">HDOD domain protein</fullName>
    </submittedName>
</protein>
<accession>A0A518BLF6</accession>
<name>A0A518BLF6_9BACT</name>
<organism evidence="2 3">
    <name type="scientific">Engelhardtia mirabilis</name>
    <dbReference type="NCBI Taxonomy" id="2528011"/>
    <lineage>
        <taxon>Bacteria</taxon>
        <taxon>Pseudomonadati</taxon>
        <taxon>Planctomycetota</taxon>
        <taxon>Planctomycetia</taxon>
        <taxon>Planctomycetia incertae sedis</taxon>
        <taxon>Engelhardtia</taxon>
    </lineage>
</organism>
<dbReference type="EMBL" id="CP036287">
    <property type="protein sequence ID" value="QDU67812.1"/>
    <property type="molecule type" value="Genomic_DNA"/>
</dbReference>
<dbReference type="InterPro" id="IPR052340">
    <property type="entry name" value="RNase_Y/CdgJ"/>
</dbReference>
<dbReference type="KEGG" id="pbap:Pla133_29010"/>
<gene>
    <name evidence="2" type="ORF">Pla133_29010</name>
</gene>
<sequence length="300" mass="32537">MRRVDPYSNPPAMLPIPDDFGADASAEQISEILVHGLGSGEIEVPVLNQSVVRLLELCREEDYRVEAVVGIVSRDPALAARILRVSNSAAYAPTIAIETVGQAVTRLGARALSEIALALMLKNQVFRASSRHSEMVRRLWLHSAIAGIYAKNIAILRGGLAESGMLEGLLHDVGRPVVIQLLGDVEKTIGENLPADVFHSVVDELHCDIGALLVREWGLPGHLDTAVALHHRPFAISDHRDAAVVAHLADELAHWAADPQSRDESKLRGHLAVRHLGFSAADLESLFAEPERVCELAVCF</sequence>
<evidence type="ECO:0000313" key="2">
    <source>
        <dbReference type="EMBL" id="QDU67812.1"/>
    </source>
</evidence>
<evidence type="ECO:0000313" key="3">
    <source>
        <dbReference type="Proteomes" id="UP000316921"/>
    </source>
</evidence>